<dbReference type="SUPFAM" id="SSF51126">
    <property type="entry name" value="Pectin lyase-like"/>
    <property type="match status" value="2"/>
</dbReference>
<sequence>RLGNAAGLGGSAGAVSLADGAVLDLNGQTVTNTNALTLNGTGISSGGALINSSTTAASYAGAITLGSSTSIRNTGSLSLNGALNGAFGLTLTTGSSNPIEIRGAIGNTTALASLTTTTASTGTIDFYTTVVNTSGNQTYGANTRLAVNAIFDSTAGNGNVIFNGTVTGVISNQNRIILLGGGAYLYFSSTNSGSWTPAGGVSGAADFNATLTSGNSVSLPTGSLSWNGTSYSWTSSFDGQVQYLVVGGGGSGSRGVYGVYYGAGGGGGGVASGATSILSGGSYSITVGAGGLGYTPSENNRNGTNGSSSSFGTNITANGGLGSTANSRVGATSGSITIDGVVTAGKVGGTGTANMTSCTPGNCGAGGGGGAGGVGGVLNGGAAVASTITGASGSYGAGGAGRDTPSSGTSNGGAYSTISGAVVTVIEALSNAGGGGTDSGASASSGGSGLVAIGVNNILSIRTGSGTAEVNGNTSSVAAVNIVSSSTSSKLAGVLSGAAALSYNGSSAGVLIISSANSYTGYTKITNGTLSISSFVSGGSNSNIGASASTASNLLLDGGTLRYTGGAVSTTRLFTLTNNGGTIESSGSGAITFTGTDAIGHSGNSSRALTLAGTTAGNTFSQILENGAGNTSLTKVGSGTWVLSGTNTYSGSTTISAGTLSVAATANLGNTSNVINLNGGTLTFTGSSAFSSSRAINVLASSTINNANSGGLTFTGNVTGPTTSTAATLSITGANSTSFTTGVIADGSGAALGFTQNTTGTTTLSGTNTYTGATTISAGSLSISADANLGAAPGSATAGSLVLNGGTLLATADITLHSNRGISLAASSTINVETGDTLTFAGVMTDGSGSYALTKSGAGTLILSGANTYDGGTTVSGGSLRAGIASTGTITNGPFGTGTVTVGSGYTLDLNGFNIANALNLTGTGLSSNGALINSSSTASTASGAVTIAANTSIGGSGAITMSGAISASTYTVSFVNGASVTATNTSNSIASVTITNSALVLKTTAALTLNASSLSGATTLQTVAAGKDITVSGAISNNTNANTLTLMASGDILVSAAIAGATGKSLTTNFYSDVDNTTGGGFKSTVAGATISTFGGNITIRGGTTDTTTGCAAAYSCIDGYASYANNTNSIGVYLLSSLNAAGGNITIYGRGNPTSSTAGVGIQINFTGTVLSTTGTGTITLDGVSTGAQRGIYHVIGDISAGTGLISFTGTAANAGAYNGYRMNDGSITSSGALSISGTGGTSEFAIWMYGAGSISVAGDITINGQNASRNYGIYISGGKVFQTTAGNISITAVGTVGMYLDGSFIAGNHLTTPTAGGTITINSTGNTSYGLENNTGSLIAYGAISITAVAGGQHAFYLYGAGARIKSATDITISATQGTWGLTMYNDSFIQSTGGNISITSSGSLGGFYGNTTGGIYASSNTASPTATPTAGGTLTINATGGTHYGIQIPAGSLVSFGAMSLTGVGALESHYIYGSGTVKSVGDLIISASTSGASQWGIYLNNSRILQSTAGNIDITSTSALGHGILISGGGLVAGNDTTTPTAGGNITINSSSRANDIMGAGLRMDGTGTKIIAYGNISIFANGAAAGLNGGNQQGHGVILWGASQVIRSYNGDLSITGYANRVAGGVQDWANISGGITLYGSSDILQAKGDVTLNGVSSSGIGLYLTYTAGTGGGITSETGNIVMNGISNNASYGGAIIRLPITATLGSVSISAAGQNYAYYQDAWYGSVSAKTDVNIIGYAQGNHGIYLNTGSITSSHGNVILSGYTSSTTSTDYGIYSNSIDVSASAGSVTFQGAKLDTVTTLTNAITNLSGSTPAPLFAVVDTSNMASGNTRGLSWTGAVTANASTGYISINAKAPSITGAMTAYGIKLLANNQSYTLNSSSNSINTLAASIGTGSLTFVNSGVLNVGSYDGVTGITATGLTLTAGGLTDTSDAGITTTSSSTIAINNATGSFDYSGVIAGPVALTKSGNGTQTLSAANSYTGLTTISAGTLKLGVAGGSTNTPLGTTAAGTSITAGATLDLNGYNLGTAEALTLNGYGMSNLGSLINSSATAATYSGAITVGSTSYIGGSGSITLSGAVSAASYGVAFIGTGSYTASNSSNTFSTIATSGIGSLSIVNNRDLTIGTVNTLSGMTFTGNATIDNVGSVTMSGMTIQKNGSSDSTLTLKSSARVNLWNSSNQIKADTAAGTGKLNIIFWAESDGGTGAGTSLAGTFTTNGGHIWAGGGATSTSWNDLTVGSGAAGAGGSGFNGNAIDTQGTWTTGGGSIWLAGNVGSGVGYDLILGNGAAQALNVGTGSITLIGDYQASSSATTITSTGTLTMAPFGNSFTNSSSVATAFTWSGTVGTNYAGTGSINAITINSIANLGGLVIGNANSSSNSAVTISNAIGISGPINIYGAAVTLNANISTSNTTTGNIGILTTGLTGSGTISLATGRGLTVNQSGASTYSGVISGTSATVTKLGAGTLTLSGNNSYTGLTTISAGTLKLGSAGSGTNTPLGTVGAGTVVESGASLDLGGYNLVTAEALTINGMGISTSGALTNSSATTGVYSGAITLGSVSAIGGTGGTISVTGVVSDSANNYGLVFIGNKAISLSSTSNALRTIASSSSIGALTIVNTGDLEIGSITAGGTTYNGINAGDAINIRTTGDLTISKNIVTTSTSKSESAPALLLSAGSDEAAGSITKNILLVNSPTFTVGTGGAANFYTGGLTESADIKTYVEAQATKSAAYYATLTTKPTTAGYNIIFRGTPPYIYVTIVDDQSSTYGTASGLSFWYSTSASSYGSSYIPGLLPTLTTAQTFTAGATSMTVNVAGITGSISIDTALTSTLNADTYSLTLSPTLALSGVPGVSFVAGNAKNFVVNRKTVELSATKTYDSNTSLTNYVTVTTGVGSQTLTYTGATSNNANVATANKYISAITLANATDGSGGVATNYQLPTLDRANAPVTINAKTVTLSAEKTYDSNTSLTNYVTVTTGVGSQTLTYTGATANNANVATANKYISAITLANATDGSGGVATNYQLPTLDRANAPVTINAKTVTLSAEKTYDSNTSLTNYVTVTTGVGSQT</sequence>
<dbReference type="Proteomes" id="UP000215188">
    <property type="component" value="Unassembled WGS sequence"/>
</dbReference>
<dbReference type="InterPro" id="IPR011050">
    <property type="entry name" value="Pectin_lyase_fold/virulence"/>
</dbReference>
<organism evidence="2 3">
    <name type="scientific">Polynucleobacter cosmopolitanus</name>
    <dbReference type="NCBI Taxonomy" id="351345"/>
    <lineage>
        <taxon>Bacteria</taxon>
        <taxon>Pseudomonadati</taxon>
        <taxon>Pseudomonadota</taxon>
        <taxon>Betaproteobacteria</taxon>
        <taxon>Burkholderiales</taxon>
        <taxon>Burkholderiaceae</taxon>
        <taxon>Polynucleobacter</taxon>
    </lineage>
</organism>
<evidence type="ECO:0000313" key="2">
    <source>
        <dbReference type="EMBL" id="OXL14362.1"/>
    </source>
</evidence>
<protein>
    <recommendedName>
        <fullName evidence="4">Autotransporter domain-containing protein</fullName>
    </recommendedName>
</protein>
<dbReference type="EMBL" id="NJGG01000004">
    <property type="protein sequence ID" value="OXL14362.1"/>
    <property type="molecule type" value="Genomic_DNA"/>
</dbReference>
<accession>A0A229FRB1</accession>
<feature type="non-terminal residue" evidence="2">
    <location>
        <position position="3075"/>
    </location>
</feature>
<dbReference type="OrthoDB" id="8613300at2"/>
<evidence type="ECO:0000256" key="1">
    <source>
        <dbReference type="ARBA" id="ARBA00022729"/>
    </source>
</evidence>
<keyword evidence="1" id="KW-0732">Signal</keyword>
<evidence type="ECO:0008006" key="4">
    <source>
        <dbReference type="Google" id="ProtNLM"/>
    </source>
</evidence>
<dbReference type="InterPro" id="IPR013425">
    <property type="entry name" value="Autotrns_rpt"/>
</dbReference>
<gene>
    <name evidence="2" type="ORF">AOC33_09045</name>
</gene>
<comment type="caution">
    <text evidence="2">The sequence shown here is derived from an EMBL/GenBank/DDBJ whole genome shotgun (WGS) entry which is preliminary data.</text>
</comment>
<dbReference type="RefSeq" id="WP_089516703.1">
    <property type="nucleotide sequence ID" value="NZ_NJGG01000004.1"/>
</dbReference>
<dbReference type="Pfam" id="PF12951">
    <property type="entry name" value="PATR"/>
    <property type="match status" value="6"/>
</dbReference>
<reference evidence="2 3" key="1">
    <citation type="submission" date="2017-06" db="EMBL/GenBank/DDBJ databases">
        <title>Reclassification of a Polynucleobacter cosmopolitanus strain isolated from tropical Lake Victoria as Polynucleobacter victoriensis comb. nov.</title>
        <authorList>
            <person name="Hahn M.W."/>
        </authorList>
    </citation>
    <scope>NUCLEOTIDE SEQUENCE [LARGE SCALE GENOMIC DNA]</scope>
    <source>
        <strain evidence="2 3">MWH-MoIso2</strain>
    </source>
</reference>
<keyword evidence="3" id="KW-1185">Reference proteome</keyword>
<name>A0A229FRB1_9BURK</name>
<feature type="non-terminal residue" evidence="2">
    <location>
        <position position="1"/>
    </location>
</feature>
<proteinExistence type="predicted"/>
<evidence type="ECO:0000313" key="3">
    <source>
        <dbReference type="Proteomes" id="UP000215188"/>
    </source>
</evidence>
<dbReference type="NCBIfam" id="TIGR02601">
    <property type="entry name" value="autotrns_rpt"/>
    <property type="match status" value="6"/>
</dbReference>